<feature type="non-terminal residue" evidence="1">
    <location>
        <position position="36"/>
    </location>
</feature>
<accession>X1UNS0</accession>
<feature type="non-terminal residue" evidence="1">
    <location>
        <position position="1"/>
    </location>
</feature>
<evidence type="ECO:0000313" key="1">
    <source>
        <dbReference type="EMBL" id="GAJ19128.1"/>
    </source>
</evidence>
<dbReference type="AlphaFoldDB" id="X1UNS0"/>
<protein>
    <submittedName>
        <fullName evidence="1">Uncharacterized protein</fullName>
    </submittedName>
</protein>
<sequence length="36" mass="3800">ADDGQGYVRLFEGLVPERLGLMGSGIGICWSGLIYG</sequence>
<comment type="caution">
    <text evidence="1">The sequence shown here is derived from an EMBL/GenBank/DDBJ whole genome shotgun (WGS) entry which is preliminary data.</text>
</comment>
<organism evidence="1">
    <name type="scientific">marine sediment metagenome</name>
    <dbReference type="NCBI Taxonomy" id="412755"/>
    <lineage>
        <taxon>unclassified sequences</taxon>
        <taxon>metagenomes</taxon>
        <taxon>ecological metagenomes</taxon>
    </lineage>
</organism>
<proteinExistence type="predicted"/>
<name>X1UNS0_9ZZZZ</name>
<gene>
    <name evidence="1" type="ORF">S12H4_63534</name>
</gene>
<dbReference type="EMBL" id="BARW01043312">
    <property type="protein sequence ID" value="GAJ19128.1"/>
    <property type="molecule type" value="Genomic_DNA"/>
</dbReference>
<reference evidence="1" key="1">
    <citation type="journal article" date="2014" name="Front. Microbiol.">
        <title>High frequency of phylogenetically diverse reductive dehalogenase-homologous genes in deep subseafloor sedimentary metagenomes.</title>
        <authorList>
            <person name="Kawai M."/>
            <person name="Futagami T."/>
            <person name="Toyoda A."/>
            <person name="Takaki Y."/>
            <person name="Nishi S."/>
            <person name="Hori S."/>
            <person name="Arai W."/>
            <person name="Tsubouchi T."/>
            <person name="Morono Y."/>
            <person name="Uchiyama I."/>
            <person name="Ito T."/>
            <person name="Fujiyama A."/>
            <person name="Inagaki F."/>
            <person name="Takami H."/>
        </authorList>
    </citation>
    <scope>NUCLEOTIDE SEQUENCE</scope>
    <source>
        <strain evidence="1">Expedition CK06-06</strain>
    </source>
</reference>